<keyword evidence="4 7" id="KW-0378">Hydrolase</keyword>
<evidence type="ECO:0000256" key="1">
    <source>
        <dbReference type="ARBA" id="ARBA00001561"/>
    </source>
</evidence>
<evidence type="ECO:0000256" key="2">
    <source>
        <dbReference type="ARBA" id="ARBA00007553"/>
    </source>
</evidence>
<dbReference type="EMBL" id="UOEE01000048">
    <property type="protein sequence ID" value="VAV87785.1"/>
    <property type="molecule type" value="Genomic_DNA"/>
</dbReference>
<dbReference type="InterPro" id="IPR036365">
    <property type="entry name" value="PGBD-like_sf"/>
</dbReference>
<dbReference type="GO" id="GO:0009253">
    <property type="term" value="P:peptidoglycan catabolic process"/>
    <property type="evidence" value="ECO:0007669"/>
    <property type="project" value="InterPro"/>
</dbReference>
<dbReference type="GO" id="GO:0009254">
    <property type="term" value="P:peptidoglycan turnover"/>
    <property type="evidence" value="ECO:0007669"/>
    <property type="project" value="TreeGrafter"/>
</dbReference>
<organism evidence="7">
    <name type="scientific">hydrothermal vent metagenome</name>
    <dbReference type="NCBI Taxonomy" id="652676"/>
    <lineage>
        <taxon>unclassified sequences</taxon>
        <taxon>metagenomes</taxon>
        <taxon>ecological metagenomes</taxon>
    </lineage>
</organism>
<gene>
    <name evidence="7" type="ORF">MNBD_ALPHA06-1525</name>
</gene>
<name>A0A3B0RWL5_9ZZZZ</name>
<dbReference type="EC" id="3.5.1.28" evidence="3"/>
<evidence type="ECO:0000313" key="7">
    <source>
        <dbReference type="EMBL" id="VAV87785.1"/>
    </source>
</evidence>
<dbReference type="SUPFAM" id="SSF55846">
    <property type="entry name" value="N-acetylmuramoyl-L-alanine amidase-like"/>
    <property type="match status" value="1"/>
</dbReference>
<dbReference type="InterPro" id="IPR036366">
    <property type="entry name" value="PGBDSf"/>
</dbReference>
<sequence length="245" mass="26754">MIRLGNNSICTTARLSPNFDARSAAISMLVLHYTGMQSAEAALQRLCDTTAKVSAHYLVDETAEVFLLVPEEQRAWHAGIAYWRGETDINNISIGIEIVNGGHDFGLPAFADAQINAVIRLCQQLQQHYHIQPANIVGHNEIAPARKLDPGEKFPWAKLAAQGVGLWPGAPDTAGQAVIRPEQFAIAKQALQDIGYASHDIPFDGSAQHCLIAEFQRRYLPDQVDGCLNTQTFAQICKLAALINS</sequence>
<comment type="similarity">
    <text evidence="2">Belongs to the N-acetylmuramoyl-L-alanine amidase 2 family.</text>
</comment>
<comment type="catalytic activity">
    <reaction evidence="1">
        <text>Hydrolyzes the link between N-acetylmuramoyl residues and L-amino acid residues in certain cell-wall glycopeptides.</text>
        <dbReference type="EC" id="3.5.1.28"/>
    </reaction>
</comment>
<dbReference type="Gene3D" id="3.40.80.10">
    <property type="entry name" value="Peptidoglycan recognition protein-like"/>
    <property type="match status" value="1"/>
</dbReference>
<dbReference type="SMART" id="SM00644">
    <property type="entry name" value="Ami_2"/>
    <property type="match status" value="1"/>
</dbReference>
<dbReference type="InterPro" id="IPR051206">
    <property type="entry name" value="NAMLAA_amidase_2"/>
</dbReference>
<dbReference type="Pfam" id="PF01510">
    <property type="entry name" value="Amidase_2"/>
    <property type="match status" value="1"/>
</dbReference>
<dbReference type="CDD" id="cd06583">
    <property type="entry name" value="PGRP"/>
    <property type="match status" value="1"/>
</dbReference>
<dbReference type="AlphaFoldDB" id="A0A3B0RWL5"/>
<keyword evidence="5" id="KW-0961">Cell wall biogenesis/degradation</keyword>
<evidence type="ECO:0000259" key="6">
    <source>
        <dbReference type="SMART" id="SM00644"/>
    </source>
</evidence>
<protein>
    <recommendedName>
        <fullName evidence="3">N-acetylmuramoyl-L-alanine amidase</fullName>
        <ecNumber evidence="3">3.5.1.28</ecNumber>
    </recommendedName>
</protein>
<evidence type="ECO:0000256" key="5">
    <source>
        <dbReference type="ARBA" id="ARBA00023316"/>
    </source>
</evidence>
<reference evidence="7" key="1">
    <citation type="submission" date="2018-06" db="EMBL/GenBank/DDBJ databases">
        <authorList>
            <person name="Zhirakovskaya E."/>
        </authorList>
    </citation>
    <scope>NUCLEOTIDE SEQUENCE</scope>
</reference>
<proteinExistence type="inferred from homology"/>
<feature type="domain" description="N-acetylmuramoyl-L-alanine amidase" evidence="6">
    <location>
        <begin position="16"/>
        <end position="151"/>
    </location>
</feature>
<evidence type="ECO:0000256" key="4">
    <source>
        <dbReference type="ARBA" id="ARBA00022801"/>
    </source>
</evidence>
<dbReference type="SUPFAM" id="SSF47090">
    <property type="entry name" value="PGBD-like"/>
    <property type="match status" value="1"/>
</dbReference>
<dbReference type="InterPro" id="IPR002502">
    <property type="entry name" value="Amidase_domain"/>
</dbReference>
<accession>A0A3B0RWL5</accession>
<evidence type="ECO:0000256" key="3">
    <source>
        <dbReference type="ARBA" id="ARBA00011901"/>
    </source>
</evidence>
<dbReference type="PANTHER" id="PTHR30417:SF1">
    <property type="entry name" value="N-ACETYLMURAMOYL-L-ALANINE AMIDASE AMID"/>
    <property type="match status" value="1"/>
</dbReference>
<dbReference type="PANTHER" id="PTHR30417">
    <property type="entry name" value="N-ACETYLMURAMOYL-L-ALANINE AMIDASE AMID"/>
    <property type="match status" value="1"/>
</dbReference>
<dbReference type="InterPro" id="IPR036505">
    <property type="entry name" value="Amidase/PGRP_sf"/>
</dbReference>
<dbReference type="GO" id="GO:0019867">
    <property type="term" value="C:outer membrane"/>
    <property type="evidence" value="ECO:0007669"/>
    <property type="project" value="TreeGrafter"/>
</dbReference>
<dbReference type="GO" id="GO:0008745">
    <property type="term" value="F:N-acetylmuramoyl-L-alanine amidase activity"/>
    <property type="evidence" value="ECO:0007669"/>
    <property type="project" value="UniProtKB-EC"/>
</dbReference>
<dbReference type="Gene3D" id="1.10.101.10">
    <property type="entry name" value="PGBD-like superfamily/PGBD"/>
    <property type="match status" value="1"/>
</dbReference>
<dbReference type="GO" id="GO:0071555">
    <property type="term" value="P:cell wall organization"/>
    <property type="evidence" value="ECO:0007669"/>
    <property type="project" value="UniProtKB-KW"/>
</dbReference>